<organism evidence="4 5">
    <name type="scientific">Aneurinibacillus danicus</name>
    <dbReference type="NCBI Taxonomy" id="267746"/>
    <lineage>
        <taxon>Bacteria</taxon>
        <taxon>Bacillati</taxon>
        <taxon>Bacillota</taxon>
        <taxon>Bacilli</taxon>
        <taxon>Bacillales</taxon>
        <taxon>Paenibacillaceae</taxon>
        <taxon>Aneurinibacillus group</taxon>
        <taxon>Aneurinibacillus</taxon>
    </lineage>
</organism>
<sequence>MYLASFLHDGQLKFGFRTKDENSLVDAVEAEKQLFSNTLLPQTLREVIENPAAMARLREMSDKASQIPANYIVPLSEVTLEAPIPNPKRDIICLGLNYHEHALEYTAAMEKAKNVPQYPIVFSKATTTVIGTDQKIRSHRHVTNQIDYEAELAIVIGKEGTNIPEEEAYDYILGYTIINDVTARDLQKRHNQWFLGKGLDTFGPMGPYLVTADEIPTPVHLNIQCRVNGEIRQNSNTKFLIFDIPTIIKTVSAGITLQPGDIIATGTPKGVGIGFEPPRFLQEGDVVEVEIEKLGVLRNTIA</sequence>
<evidence type="ECO:0000256" key="1">
    <source>
        <dbReference type="ARBA" id="ARBA00010211"/>
    </source>
</evidence>
<dbReference type="InterPro" id="IPR036663">
    <property type="entry name" value="Fumarylacetoacetase_C_sf"/>
</dbReference>
<dbReference type="PANTHER" id="PTHR42796:SF4">
    <property type="entry name" value="FUMARYLACETOACETATE HYDROLASE DOMAIN-CONTAINING PROTEIN 2A"/>
    <property type="match status" value="1"/>
</dbReference>
<keyword evidence="2" id="KW-0479">Metal-binding</keyword>
<dbReference type="GO" id="GO:0016853">
    <property type="term" value="F:isomerase activity"/>
    <property type="evidence" value="ECO:0007669"/>
    <property type="project" value="UniProtKB-ARBA"/>
</dbReference>
<dbReference type="SUPFAM" id="SSF56529">
    <property type="entry name" value="FAH"/>
    <property type="match status" value="1"/>
</dbReference>
<dbReference type="OrthoDB" id="9805307at2"/>
<keyword evidence="5" id="KW-1185">Reference proteome</keyword>
<feature type="domain" description="Fumarylacetoacetase-like C-terminal" evidence="3">
    <location>
        <begin position="91"/>
        <end position="301"/>
    </location>
</feature>
<comment type="caution">
    <text evidence="4">The sequence shown here is derived from an EMBL/GenBank/DDBJ whole genome shotgun (WGS) entry which is preliminary data.</text>
</comment>
<dbReference type="InterPro" id="IPR011234">
    <property type="entry name" value="Fumarylacetoacetase-like_C"/>
</dbReference>
<dbReference type="EMBL" id="BJXX01000132">
    <property type="protein sequence ID" value="GEN35418.1"/>
    <property type="molecule type" value="Genomic_DNA"/>
</dbReference>
<evidence type="ECO:0000256" key="2">
    <source>
        <dbReference type="ARBA" id="ARBA00022723"/>
    </source>
</evidence>
<comment type="similarity">
    <text evidence="1">Belongs to the FAH family.</text>
</comment>
<dbReference type="Pfam" id="PF01557">
    <property type="entry name" value="FAA_hydrolase"/>
    <property type="match status" value="1"/>
</dbReference>
<dbReference type="GO" id="GO:0019752">
    <property type="term" value="P:carboxylic acid metabolic process"/>
    <property type="evidence" value="ECO:0007669"/>
    <property type="project" value="UniProtKB-ARBA"/>
</dbReference>
<name>A0A511VBW4_9BACL</name>
<dbReference type="Gene3D" id="3.90.850.10">
    <property type="entry name" value="Fumarylacetoacetase-like, C-terminal domain"/>
    <property type="match status" value="1"/>
</dbReference>
<dbReference type="InterPro" id="IPR051121">
    <property type="entry name" value="FAH"/>
</dbReference>
<proteinExistence type="inferred from homology"/>
<dbReference type="FunFam" id="3.90.850.10:FF:000002">
    <property type="entry name" value="2-hydroxyhepta-2,4-diene-1,7-dioate isomerase"/>
    <property type="match status" value="1"/>
</dbReference>
<evidence type="ECO:0000259" key="3">
    <source>
        <dbReference type="Pfam" id="PF01557"/>
    </source>
</evidence>
<dbReference type="PANTHER" id="PTHR42796">
    <property type="entry name" value="FUMARYLACETOACETATE HYDROLASE DOMAIN-CONTAINING PROTEIN 2A-RELATED"/>
    <property type="match status" value="1"/>
</dbReference>
<reference evidence="4 5" key="1">
    <citation type="submission" date="2019-07" db="EMBL/GenBank/DDBJ databases">
        <title>Whole genome shotgun sequence of Aneurinibacillus danicus NBRC 102444.</title>
        <authorList>
            <person name="Hosoyama A."/>
            <person name="Uohara A."/>
            <person name="Ohji S."/>
            <person name="Ichikawa N."/>
        </authorList>
    </citation>
    <scope>NUCLEOTIDE SEQUENCE [LARGE SCALE GENOMIC DNA]</scope>
    <source>
        <strain evidence="4 5">NBRC 102444</strain>
    </source>
</reference>
<gene>
    <name evidence="4" type="primary">yisK</name>
    <name evidence="4" type="ORF">ADA01nite_28780</name>
</gene>
<dbReference type="Proteomes" id="UP000321157">
    <property type="component" value="Unassembled WGS sequence"/>
</dbReference>
<dbReference type="RefSeq" id="WP_146810952.1">
    <property type="nucleotide sequence ID" value="NZ_BJXX01000132.1"/>
</dbReference>
<evidence type="ECO:0000313" key="5">
    <source>
        <dbReference type="Proteomes" id="UP000321157"/>
    </source>
</evidence>
<accession>A0A511VBW4</accession>
<dbReference type="AlphaFoldDB" id="A0A511VBW4"/>
<protein>
    <recommendedName>
        <fullName evidence="3">Fumarylacetoacetase-like C-terminal domain-containing protein</fullName>
    </recommendedName>
</protein>
<evidence type="ECO:0000313" key="4">
    <source>
        <dbReference type="EMBL" id="GEN35418.1"/>
    </source>
</evidence>
<dbReference type="GO" id="GO:0046872">
    <property type="term" value="F:metal ion binding"/>
    <property type="evidence" value="ECO:0007669"/>
    <property type="project" value="UniProtKB-KW"/>
</dbReference>